<feature type="transmembrane region" description="Helical" evidence="1">
    <location>
        <begin position="225"/>
        <end position="246"/>
    </location>
</feature>
<sequence>MNNNLGFARAVVWVCALLLSGILTGVSAMFFLDQDRWGPEGITEVFTITEIPPDISREALISTVDDVVNDAAVNVYKMSPFSQGDDRGTDYYLFAGDPLSVLGNPEDGSFPTFSSGYPAALHDATALTRDRLLGAYAVQGSSVQTHQIVDALASHQIVAAPVSSPPGVFLWPFFFLTSPWGIAAITLWIGLVLALVNQSAVRLTIVGLRQATGAEPSRVLTPEAIAALAPAVACAAVMPLVLLTYSQLWVDGYQVRSILTVGVLQALIPLSAALFALVVAILAARRHSVGRILNGARPAGLLATLSVVAIVATAAGVGASSASAVHRMIDEQYARSADVYRAQHPELVQPALGYAITTSQASHIDDQLRLIYREMEANDQVLLTTPGSLDSSGAVPSAALQERTLVVNTAFLASLSAANAEVIRKTDAAAQPGGLVVLVPSNLLVQQRDQLRSAVEQWVNFQISLRPTAEQVEPKVSFVDNVNLGVVPRLDYDDSDNPMYGVDPVLIVTDASSGVLSNDFYAGLGAYTDGDVYQRLLNDHQVSHAVVSLRNVAQLSALDHADRRSELRVTLTGTAVMLLALILGSAVFAAVHHARRRTAVFLLSSTGSGYLGIHGKFTVLTAVLAVIPASLGAAVSSIPWVARIGVVVVCAAVVVVATVVTLGALQHSVNRTALEIS</sequence>
<dbReference type="Proteomes" id="UP001501446">
    <property type="component" value="Unassembled WGS sequence"/>
</dbReference>
<feature type="transmembrane region" description="Helical" evidence="1">
    <location>
        <begin position="169"/>
        <end position="196"/>
    </location>
</feature>
<keyword evidence="1" id="KW-0472">Membrane</keyword>
<dbReference type="EMBL" id="BAABLN010000014">
    <property type="protein sequence ID" value="GAA4696511.1"/>
    <property type="molecule type" value="Genomic_DNA"/>
</dbReference>
<comment type="caution">
    <text evidence="2">The sequence shown here is derived from an EMBL/GenBank/DDBJ whole genome shotgun (WGS) entry which is preliminary data.</text>
</comment>
<proteinExistence type="predicted"/>
<evidence type="ECO:0000256" key="1">
    <source>
        <dbReference type="SAM" id="Phobius"/>
    </source>
</evidence>
<protein>
    <submittedName>
        <fullName evidence="2">Uncharacterized protein</fullName>
    </submittedName>
</protein>
<dbReference type="RefSeq" id="WP_345310960.1">
    <property type="nucleotide sequence ID" value="NZ_BAABLN010000014.1"/>
</dbReference>
<feature type="transmembrane region" description="Helical" evidence="1">
    <location>
        <begin position="296"/>
        <end position="319"/>
    </location>
</feature>
<gene>
    <name evidence="2" type="ORF">GCM10025781_12940</name>
</gene>
<keyword evidence="1" id="KW-0812">Transmembrane</keyword>
<feature type="transmembrane region" description="Helical" evidence="1">
    <location>
        <begin position="640"/>
        <end position="665"/>
    </location>
</feature>
<reference evidence="3" key="1">
    <citation type="journal article" date="2019" name="Int. J. Syst. Evol. Microbiol.">
        <title>The Global Catalogue of Microorganisms (GCM) 10K type strain sequencing project: providing services to taxonomists for standard genome sequencing and annotation.</title>
        <authorList>
            <consortium name="The Broad Institute Genomics Platform"/>
            <consortium name="The Broad Institute Genome Sequencing Center for Infectious Disease"/>
            <person name="Wu L."/>
            <person name="Ma J."/>
        </authorList>
    </citation>
    <scope>NUCLEOTIDE SEQUENCE [LARGE SCALE GENOMIC DNA]</scope>
    <source>
        <strain evidence="3">JCM 18958</strain>
    </source>
</reference>
<keyword evidence="1" id="KW-1133">Transmembrane helix</keyword>
<feature type="transmembrane region" description="Helical" evidence="1">
    <location>
        <begin position="12"/>
        <end position="32"/>
    </location>
</feature>
<feature type="transmembrane region" description="Helical" evidence="1">
    <location>
        <begin position="258"/>
        <end position="284"/>
    </location>
</feature>
<keyword evidence="3" id="KW-1185">Reference proteome</keyword>
<feature type="transmembrane region" description="Helical" evidence="1">
    <location>
        <begin position="571"/>
        <end position="592"/>
    </location>
</feature>
<evidence type="ECO:0000313" key="3">
    <source>
        <dbReference type="Proteomes" id="UP001501446"/>
    </source>
</evidence>
<name>A0ABP8WY05_9MICC</name>
<organism evidence="2 3">
    <name type="scientific">Kocuria gwangalliensis</name>
    <dbReference type="NCBI Taxonomy" id="501592"/>
    <lineage>
        <taxon>Bacteria</taxon>
        <taxon>Bacillati</taxon>
        <taxon>Actinomycetota</taxon>
        <taxon>Actinomycetes</taxon>
        <taxon>Micrococcales</taxon>
        <taxon>Micrococcaceae</taxon>
        <taxon>Kocuria</taxon>
    </lineage>
</organism>
<accession>A0ABP8WY05</accession>
<feature type="transmembrane region" description="Helical" evidence="1">
    <location>
        <begin position="613"/>
        <end position="634"/>
    </location>
</feature>
<evidence type="ECO:0000313" key="2">
    <source>
        <dbReference type="EMBL" id="GAA4696511.1"/>
    </source>
</evidence>